<dbReference type="InterPro" id="IPR054734">
    <property type="entry name" value="PqqF-like_C_4"/>
</dbReference>
<dbReference type="Gene3D" id="3.30.830.10">
    <property type="entry name" value="Metalloenzyme, LuxS/M16 peptidase-like"/>
    <property type="match status" value="4"/>
</dbReference>
<comment type="similarity">
    <text evidence="3 14">Belongs to the peptidase M16 family.</text>
</comment>
<dbReference type="Proteomes" id="UP000253065">
    <property type="component" value="Unassembled WGS sequence"/>
</dbReference>
<evidence type="ECO:0000256" key="7">
    <source>
        <dbReference type="ARBA" id="ARBA00022723"/>
    </source>
</evidence>
<evidence type="ECO:0000256" key="6">
    <source>
        <dbReference type="ARBA" id="ARBA00022670"/>
    </source>
</evidence>
<protein>
    <recommendedName>
        <fullName evidence="5">Protease 3</fullName>
        <ecNumber evidence="4">3.4.24.55</ecNumber>
    </recommendedName>
    <alternativeName>
        <fullName evidence="13">Pitrilysin</fullName>
    </alternativeName>
    <alternativeName>
        <fullName evidence="12">Protease III</fullName>
    </alternativeName>
    <alternativeName>
        <fullName evidence="11">Protease pi</fullName>
    </alternativeName>
</protein>
<evidence type="ECO:0000256" key="3">
    <source>
        <dbReference type="ARBA" id="ARBA00007261"/>
    </source>
</evidence>
<comment type="caution">
    <text evidence="20">The sequence shown here is derived from an EMBL/GenBank/DDBJ whole genome shotgun (WGS) entry which is preliminary data.</text>
</comment>
<evidence type="ECO:0000259" key="15">
    <source>
        <dbReference type="Pfam" id="PF00675"/>
    </source>
</evidence>
<evidence type="ECO:0000256" key="9">
    <source>
        <dbReference type="ARBA" id="ARBA00022833"/>
    </source>
</evidence>
<evidence type="ECO:0000256" key="10">
    <source>
        <dbReference type="ARBA" id="ARBA00023049"/>
    </source>
</evidence>
<evidence type="ECO:0000256" key="12">
    <source>
        <dbReference type="ARBA" id="ARBA00031184"/>
    </source>
</evidence>
<dbReference type="PANTHER" id="PTHR43690">
    <property type="entry name" value="NARDILYSIN"/>
    <property type="match status" value="1"/>
</dbReference>
<gene>
    <name evidence="20" type="ORF">DET51_11251</name>
    <name evidence="19" type="ORF">DET64_11251</name>
</gene>
<feature type="domain" description="Coenzyme PQQ synthesis protein F-like C-terminal lobe" evidence="18">
    <location>
        <begin position="778"/>
        <end position="877"/>
    </location>
</feature>
<organism evidence="20 21">
    <name type="scientific">Marinobacter nauticus</name>
    <name type="common">Marinobacter hydrocarbonoclasticus</name>
    <name type="synonym">Marinobacter aquaeolei</name>
    <dbReference type="NCBI Taxonomy" id="2743"/>
    <lineage>
        <taxon>Bacteria</taxon>
        <taxon>Pseudomonadati</taxon>
        <taxon>Pseudomonadota</taxon>
        <taxon>Gammaproteobacteria</taxon>
        <taxon>Pseudomonadales</taxon>
        <taxon>Marinobacteraceae</taxon>
        <taxon>Marinobacter</taxon>
    </lineage>
</organism>
<dbReference type="InterPro" id="IPR011765">
    <property type="entry name" value="Pept_M16_N"/>
</dbReference>
<dbReference type="FunFam" id="3.30.830.10:FF:000005">
    <property type="entry name" value="nardilysin isoform X1"/>
    <property type="match status" value="1"/>
</dbReference>
<evidence type="ECO:0000259" key="17">
    <source>
        <dbReference type="Pfam" id="PF16187"/>
    </source>
</evidence>
<evidence type="ECO:0000313" key="21">
    <source>
        <dbReference type="Proteomes" id="UP000252795"/>
    </source>
</evidence>
<dbReference type="Pfam" id="PF16187">
    <property type="entry name" value="Peptidase_M16_M"/>
    <property type="match status" value="1"/>
</dbReference>
<dbReference type="PROSITE" id="PS00143">
    <property type="entry name" value="INSULINASE"/>
    <property type="match status" value="1"/>
</dbReference>
<evidence type="ECO:0000256" key="2">
    <source>
        <dbReference type="ARBA" id="ARBA00002184"/>
    </source>
</evidence>
<evidence type="ECO:0000313" key="19">
    <source>
        <dbReference type="EMBL" id="RBP69608.1"/>
    </source>
</evidence>
<dbReference type="InterPro" id="IPR001431">
    <property type="entry name" value="Pept_M16_Zn_BS"/>
</dbReference>
<evidence type="ECO:0000256" key="4">
    <source>
        <dbReference type="ARBA" id="ARBA00012449"/>
    </source>
</evidence>
<evidence type="ECO:0000256" key="8">
    <source>
        <dbReference type="ARBA" id="ARBA00022801"/>
    </source>
</evidence>
<dbReference type="InterPro" id="IPR032632">
    <property type="entry name" value="Peptidase_M16_M"/>
</dbReference>
<keyword evidence="22" id="KW-1185">Reference proteome</keyword>
<name>A0A368UR49_MARNT</name>
<evidence type="ECO:0000256" key="13">
    <source>
        <dbReference type="ARBA" id="ARBA00033450"/>
    </source>
</evidence>
<dbReference type="InterPro" id="IPR007863">
    <property type="entry name" value="Peptidase_M16_C"/>
</dbReference>
<evidence type="ECO:0000313" key="20">
    <source>
        <dbReference type="EMBL" id="RCW31252.1"/>
    </source>
</evidence>
<dbReference type="FunFam" id="3.30.830.10:FF:000012">
    <property type="entry name" value="Protease 3"/>
    <property type="match status" value="1"/>
</dbReference>
<sequence length="947" mass="106566">MTSKHPLPVRSRYALLQRLLLVVTVLLAPLATASVSPTQSPNDPNQYRFIELDNGLRVILASDPETDKAAASMNVAVGSGNDPKERAGLAHFLEHMLFLGTEKYPEAGEYQQFIRSHGGTHNAFTAFEDTNYFFDVEAEFLEPALDRFAQQFSHPLFTPELVDRERNAVHSEYSSKLKDDGRRLLSVRKAAGNQKHAFSQFAVGNLETLENTEGNPLRPDLIRFWEENYSANIMTLAVYGPQPLDELERMVQERFGAIANRNLEPKVHPHPLYDTSRLPEKVTAETLKDNRSMTLSFPIPSQQRYYKSKPAAYVANLLGHEGPGSLFDVLKRAGLVESLSAGTGMDTGEHATLDISMSLTREGLEHQDEIIALTFEYIDRIRDNGISQQRFNEMRQLAMIDFRFRERAEAQSEAMRLSRLLKDYPPEDVLSAPWLLERYAPEQYRAILNQLKPANLKVWVAAPNLDASEPNLTRWYQTPWVRTPLNLDNPAAPSLAEQLALPESNPFVPEDLELVGGDSMAHPEKIAELDGLDIWYARDTRFATPKANLFVSLRTPAARESARSSVLTQLLVDAINTNLNAWAYSARLAGLDYSVYPHLRGVTIRVGGYSDKLHKLANQILLEFANPALTEQRFRIARQNLMDALENKSKERPVQQTSEFVQTALLEGTFPAEERLAAARDVTLNELRGFAGSFLARTDPVMLAHGNLTQASALNMARQVQALVLNDHQRTNVDRARIRQLPPSQTAAHLAVEHPDTGYTLYLQGNNTSYAERARYRLLAQIISSPFYEEIRTTRQLGYIVYATAFEILETPALGLVVQSPSADASAIDSAVKEFSQTFAQQLAEMDDTRLKREKQAVISQLLERDRQLSEVSSRYWREIDRENAEFNSRQALADAIRNVSLEELKETFEQAMLERQRALLVTTGGDAVNDEAILQILRDLGPVPKD</sequence>
<dbReference type="GO" id="GO:0006508">
    <property type="term" value="P:proteolysis"/>
    <property type="evidence" value="ECO:0007669"/>
    <property type="project" value="UniProtKB-KW"/>
</dbReference>
<dbReference type="GO" id="GO:0046872">
    <property type="term" value="F:metal ion binding"/>
    <property type="evidence" value="ECO:0007669"/>
    <property type="project" value="UniProtKB-KW"/>
</dbReference>
<reference evidence="20 21" key="1">
    <citation type="submission" date="2018-07" db="EMBL/GenBank/DDBJ databases">
        <title>Freshwater and sediment microbial communities from various areas in North America, analyzing microbe dynamics in response to fracking.</title>
        <authorList>
            <person name="Lamendella R."/>
        </authorList>
    </citation>
    <scope>NUCLEOTIDE SEQUENCE [LARGE SCALE GENOMIC DNA]</scope>
    <source>
        <strain evidence="20 21">114E</strain>
        <strain evidence="19 22">114E_o</strain>
    </source>
</reference>
<keyword evidence="9" id="KW-0862">Zinc</keyword>
<dbReference type="Pfam" id="PF05193">
    <property type="entry name" value="Peptidase_M16_C"/>
    <property type="match status" value="1"/>
</dbReference>
<dbReference type="Pfam" id="PF22456">
    <property type="entry name" value="PqqF-like_C_4"/>
    <property type="match status" value="1"/>
</dbReference>
<keyword evidence="6" id="KW-0645">Protease</keyword>
<keyword evidence="10" id="KW-0482">Metalloprotease</keyword>
<dbReference type="SUPFAM" id="SSF63411">
    <property type="entry name" value="LuxS/MPP-like metallohydrolase"/>
    <property type="match status" value="4"/>
</dbReference>
<evidence type="ECO:0000256" key="11">
    <source>
        <dbReference type="ARBA" id="ARBA00029597"/>
    </source>
</evidence>
<dbReference type="EMBL" id="QNSA01000012">
    <property type="protein sequence ID" value="RBP69608.1"/>
    <property type="molecule type" value="Genomic_DNA"/>
</dbReference>
<dbReference type="EMBL" id="QPJB01000012">
    <property type="protein sequence ID" value="RCW31252.1"/>
    <property type="molecule type" value="Genomic_DNA"/>
</dbReference>
<feature type="domain" description="Peptidase M16 N-terminal" evidence="15">
    <location>
        <begin position="57"/>
        <end position="194"/>
    </location>
</feature>
<keyword evidence="7" id="KW-0479">Metal-binding</keyword>
<dbReference type="Proteomes" id="UP000252795">
    <property type="component" value="Unassembled WGS sequence"/>
</dbReference>
<keyword evidence="8" id="KW-0378">Hydrolase</keyword>
<feature type="domain" description="Peptidase M16 middle/third" evidence="17">
    <location>
        <begin position="402"/>
        <end position="678"/>
    </location>
</feature>
<proteinExistence type="inferred from homology"/>
<accession>A0A368UR49</accession>
<dbReference type="InterPro" id="IPR011249">
    <property type="entry name" value="Metalloenz_LuxS/M16"/>
</dbReference>
<evidence type="ECO:0000256" key="5">
    <source>
        <dbReference type="ARBA" id="ARBA00017565"/>
    </source>
</evidence>
<dbReference type="PANTHER" id="PTHR43690:SF18">
    <property type="entry name" value="INSULIN-DEGRADING ENZYME-RELATED"/>
    <property type="match status" value="1"/>
</dbReference>
<dbReference type="EC" id="3.4.24.55" evidence="4"/>
<dbReference type="Pfam" id="PF00675">
    <property type="entry name" value="Peptidase_M16"/>
    <property type="match status" value="1"/>
</dbReference>
<feature type="domain" description="Peptidase M16 C-terminal" evidence="16">
    <location>
        <begin position="219"/>
        <end position="396"/>
    </location>
</feature>
<evidence type="ECO:0000313" key="22">
    <source>
        <dbReference type="Proteomes" id="UP000253065"/>
    </source>
</evidence>
<dbReference type="GO" id="GO:0005737">
    <property type="term" value="C:cytoplasm"/>
    <property type="evidence" value="ECO:0007669"/>
    <property type="project" value="UniProtKB-ARBA"/>
</dbReference>
<evidence type="ECO:0000256" key="1">
    <source>
        <dbReference type="ARBA" id="ARBA00001947"/>
    </source>
</evidence>
<evidence type="ECO:0000259" key="18">
    <source>
        <dbReference type="Pfam" id="PF22456"/>
    </source>
</evidence>
<dbReference type="AlphaFoldDB" id="A0A368UR49"/>
<dbReference type="RefSeq" id="WP_113880539.1">
    <property type="nucleotide sequence ID" value="NZ_QNSA01000012.1"/>
</dbReference>
<comment type="function">
    <text evidence="2">Endopeptidase that degrades small peptides of less than 7 kDa, such as glucagon and insulin.</text>
</comment>
<dbReference type="InterPro" id="IPR050626">
    <property type="entry name" value="Peptidase_M16"/>
</dbReference>
<evidence type="ECO:0000259" key="16">
    <source>
        <dbReference type="Pfam" id="PF05193"/>
    </source>
</evidence>
<evidence type="ECO:0000256" key="14">
    <source>
        <dbReference type="RuleBase" id="RU004447"/>
    </source>
</evidence>
<dbReference type="GO" id="GO:0004222">
    <property type="term" value="F:metalloendopeptidase activity"/>
    <property type="evidence" value="ECO:0007669"/>
    <property type="project" value="UniProtKB-EC"/>
</dbReference>
<comment type="cofactor">
    <cofactor evidence="1">
        <name>Zn(2+)</name>
        <dbReference type="ChEBI" id="CHEBI:29105"/>
    </cofactor>
</comment>